<accession>A0A0K2TXC2</accession>
<dbReference type="Pfam" id="PF25752">
    <property type="entry name" value="DUF1619_N"/>
    <property type="match status" value="1"/>
</dbReference>
<feature type="transmembrane region" description="Helical" evidence="5">
    <location>
        <begin position="536"/>
        <end position="554"/>
    </location>
</feature>
<dbReference type="OrthoDB" id="184109at2759"/>
<dbReference type="PANTHER" id="PTHR14611">
    <property type="entry name" value="TECTONIC FAMILY MEMBER"/>
    <property type="match status" value="1"/>
</dbReference>
<dbReference type="Pfam" id="PF07773">
    <property type="entry name" value="TCTN_DUF1619"/>
    <property type="match status" value="1"/>
</dbReference>
<feature type="signal peptide" evidence="6">
    <location>
        <begin position="1"/>
        <end position="17"/>
    </location>
</feature>
<dbReference type="InterPro" id="IPR040354">
    <property type="entry name" value="TCTN1-3"/>
</dbReference>
<proteinExistence type="inferred from homology"/>
<keyword evidence="5" id="KW-1133">Transmembrane helix</keyword>
<feature type="chain" id="PRO_5005488177" evidence="6">
    <location>
        <begin position="18"/>
        <end position="561"/>
    </location>
</feature>
<dbReference type="PANTHER" id="PTHR14611:SF6">
    <property type="entry name" value="TECTONIC-2"/>
    <property type="match status" value="1"/>
</dbReference>
<evidence type="ECO:0000256" key="1">
    <source>
        <dbReference type="ARBA" id="ARBA00007633"/>
    </source>
</evidence>
<keyword evidence="5" id="KW-0812">Transmembrane</keyword>
<sequence length="561" mass="64998">MKAQLIIISIFIQLVNSKSENLTTTQKLQLEYHSISFCSCDVTENHCDMPCCMCDPDCPEEMKGVAFCAENIPNHDESPFLVEVWNTSSYFGHFYNNPTEIHSLADMYIHTRDLTSDSEINFNEQMRSSGSPIRTVMGDYVTFPQNTFRGECVKDVPIRYLRETRSACTTVFYPYHCLEGSKSLYDTLSYINPSNLLRLQLGPEFDSEVPISIEYYLSKDPSPYLSESKFPDDTTTIFLTSNHTPLNSKKHIMKAEFGFCSKVVLEVIYHFLWRGSNITSIKAQILLGNIPLSDYQIIHQFFQVNFDQKVQKVLSKTQYIRFGHTIPIRTHGGDDYLSTYSNGASCQKGGMENVLFGDNTFTSCRIVLSKNDFNNCSLLRENIESMIVDHLLFTSILKANDKNEVLTQLIDLDESFLNVTFGARNLAFQDGNSTIMPFCEVPNHFYVDILYLKGPYPYIIGVKLSVTNDILEWSEIQKNIMEYEFFHSINFHETSYHFKEENYSRFWRQQSVGYCSGDSCWNDLFFLFTEVDDIKYRTQWILVLTPVIIFYLWATKRTIHW</sequence>
<dbReference type="GO" id="GO:0060271">
    <property type="term" value="P:cilium assembly"/>
    <property type="evidence" value="ECO:0007669"/>
    <property type="project" value="TreeGrafter"/>
</dbReference>
<dbReference type="EMBL" id="HACA01013282">
    <property type="protein sequence ID" value="CDW30643.1"/>
    <property type="molecule type" value="Transcribed_RNA"/>
</dbReference>
<evidence type="ECO:0000313" key="9">
    <source>
        <dbReference type="EMBL" id="CDW30643.1"/>
    </source>
</evidence>
<feature type="domain" description="Tectonic-1-3 N-terminal" evidence="8">
    <location>
        <begin position="17"/>
        <end position="73"/>
    </location>
</feature>
<dbReference type="InterPro" id="IPR011677">
    <property type="entry name" value="TCTN1-3_dom"/>
</dbReference>
<evidence type="ECO:0000259" key="8">
    <source>
        <dbReference type="Pfam" id="PF25752"/>
    </source>
</evidence>
<name>A0A0K2TXC2_LEPSM</name>
<keyword evidence="2 6" id="KW-0732">Signal</keyword>
<feature type="domain" description="Tectonic-1-3" evidence="7">
    <location>
        <begin position="130"/>
        <end position="306"/>
    </location>
</feature>
<dbReference type="AlphaFoldDB" id="A0A0K2TXC2"/>
<evidence type="ECO:0000256" key="6">
    <source>
        <dbReference type="SAM" id="SignalP"/>
    </source>
</evidence>
<reference evidence="9" key="1">
    <citation type="submission" date="2014-05" db="EMBL/GenBank/DDBJ databases">
        <authorList>
            <person name="Chronopoulou M."/>
        </authorList>
    </citation>
    <scope>NUCLEOTIDE SEQUENCE</scope>
    <source>
        <tissue evidence="9">Whole organism</tissue>
    </source>
</reference>
<comment type="similarity">
    <text evidence="1">Belongs to the tectonic family.</text>
</comment>
<evidence type="ECO:0000259" key="7">
    <source>
        <dbReference type="Pfam" id="PF07773"/>
    </source>
</evidence>
<keyword evidence="5" id="KW-0472">Membrane</keyword>
<evidence type="ECO:0000256" key="2">
    <source>
        <dbReference type="ARBA" id="ARBA00022729"/>
    </source>
</evidence>
<evidence type="ECO:0000256" key="4">
    <source>
        <dbReference type="ARBA" id="ARBA00023180"/>
    </source>
</evidence>
<keyword evidence="4" id="KW-0325">Glycoprotein</keyword>
<evidence type="ECO:0000256" key="3">
    <source>
        <dbReference type="ARBA" id="ARBA00022794"/>
    </source>
</evidence>
<evidence type="ECO:0000256" key="5">
    <source>
        <dbReference type="SAM" id="Phobius"/>
    </source>
</evidence>
<dbReference type="InterPro" id="IPR057724">
    <property type="entry name" value="TCTN1-3_N"/>
</dbReference>
<dbReference type="OMA" id="MNITIVI"/>
<protein>
    <submittedName>
        <fullName evidence="9">Uncharacterized protein</fullName>
    </submittedName>
</protein>
<keyword evidence="3" id="KW-0970">Cilium biogenesis/degradation</keyword>
<organism evidence="9">
    <name type="scientific">Lepeophtheirus salmonis</name>
    <name type="common">Salmon louse</name>
    <name type="synonym">Caligus salmonis</name>
    <dbReference type="NCBI Taxonomy" id="72036"/>
    <lineage>
        <taxon>Eukaryota</taxon>
        <taxon>Metazoa</taxon>
        <taxon>Ecdysozoa</taxon>
        <taxon>Arthropoda</taxon>
        <taxon>Crustacea</taxon>
        <taxon>Multicrustacea</taxon>
        <taxon>Hexanauplia</taxon>
        <taxon>Copepoda</taxon>
        <taxon>Siphonostomatoida</taxon>
        <taxon>Caligidae</taxon>
        <taxon>Lepeophtheirus</taxon>
    </lineage>
</organism>